<dbReference type="Pfam" id="PF01121">
    <property type="entry name" value="CoaE"/>
    <property type="match status" value="1"/>
</dbReference>
<keyword evidence="3 5" id="KW-0067">ATP-binding</keyword>
<keyword evidence="5" id="KW-0808">Transferase</keyword>
<reference evidence="6 7" key="1">
    <citation type="submission" date="2023-02" db="EMBL/GenBank/DDBJ databases">
        <title>Host association and intracellularity evolved multiple times independently in the Rickettsiales.</title>
        <authorList>
            <person name="Castelli M."/>
            <person name="Nardi T."/>
            <person name="Gammuto L."/>
            <person name="Bellinzona G."/>
            <person name="Sabaneyeva E."/>
            <person name="Potekhin A."/>
            <person name="Serra V."/>
            <person name="Petroni G."/>
            <person name="Sassera D."/>
        </authorList>
    </citation>
    <scope>NUCLEOTIDE SEQUENCE [LARGE SCALE GENOMIC DNA]</scope>
    <source>
        <strain evidence="6 7">BOD18</strain>
    </source>
</reference>
<keyword evidence="2 5" id="KW-0547">Nucleotide-binding</keyword>
<keyword evidence="4 5" id="KW-0173">Coenzyme A biosynthesis</keyword>
<evidence type="ECO:0000256" key="1">
    <source>
        <dbReference type="ARBA" id="ARBA00009018"/>
    </source>
</evidence>
<dbReference type="HAMAP" id="MF_00376">
    <property type="entry name" value="Dephospho_CoA_kinase"/>
    <property type="match status" value="1"/>
</dbReference>
<sequence>MERVFIVTGAIASGKTFLLSKMRKFGFLTLNVDKIAKSILANNIIIQKKIIEQFPIYKDSLGGFDIYKFIINASSAALCFVEELIHPIVRAECNNLVRNVRKQSKRPIALEIPLFIESLTKGKICYLYEKVIVTHSRFDIREKRAMLREHMTKEKFDAITSRQTTDDMRFMYADYIVCCENDYSINSFLRELIERNSFRY</sequence>
<comment type="function">
    <text evidence="5">Catalyzes the phosphorylation of the 3'-hydroxyl group of dephosphocoenzyme A to form coenzyme A.</text>
</comment>
<evidence type="ECO:0000256" key="3">
    <source>
        <dbReference type="ARBA" id="ARBA00022840"/>
    </source>
</evidence>
<dbReference type="Proteomes" id="UP001293791">
    <property type="component" value="Unassembled WGS sequence"/>
</dbReference>
<comment type="similarity">
    <text evidence="1 5">Belongs to the CoaE family.</text>
</comment>
<gene>
    <name evidence="5" type="primary">coaE</name>
    <name evidence="6" type="ORF">Cyrtocomes_00924</name>
</gene>
<keyword evidence="5 6" id="KW-0418">Kinase</keyword>
<keyword evidence="5" id="KW-0963">Cytoplasm</keyword>
<comment type="subcellular location">
    <subcellularLocation>
        <location evidence="5">Cytoplasm</location>
    </subcellularLocation>
</comment>
<feature type="binding site" evidence="5">
    <location>
        <begin position="12"/>
        <end position="17"/>
    </location>
    <ligand>
        <name>ATP</name>
        <dbReference type="ChEBI" id="CHEBI:30616"/>
    </ligand>
</feature>
<dbReference type="InterPro" id="IPR027417">
    <property type="entry name" value="P-loop_NTPase"/>
</dbReference>
<dbReference type="Gene3D" id="3.40.50.300">
    <property type="entry name" value="P-loop containing nucleotide triphosphate hydrolases"/>
    <property type="match status" value="1"/>
</dbReference>
<accession>A0ABU5L8T9</accession>
<proteinExistence type="inferred from homology"/>
<dbReference type="EMBL" id="JARGYT010000060">
    <property type="protein sequence ID" value="MDZ5762537.1"/>
    <property type="molecule type" value="Genomic_DNA"/>
</dbReference>
<evidence type="ECO:0000313" key="6">
    <source>
        <dbReference type="EMBL" id="MDZ5762537.1"/>
    </source>
</evidence>
<comment type="caution">
    <text evidence="6">The sequence shown here is derived from an EMBL/GenBank/DDBJ whole genome shotgun (WGS) entry which is preliminary data.</text>
</comment>
<dbReference type="RefSeq" id="WP_322497997.1">
    <property type="nucleotide sequence ID" value="NZ_JARGYT010000060.1"/>
</dbReference>
<dbReference type="PROSITE" id="PS51219">
    <property type="entry name" value="DPCK"/>
    <property type="match status" value="1"/>
</dbReference>
<dbReference type="SUPFAM" id="SSF52540">
    <property type="entry name" value="P-loop containing nucleoside triphosphate hydrolases"/>
    <property type="match status" value="1"/>
</dbReference>
<dbReference type="EC" id="2.7.1.24" evidence="5"/>
<comment type="catalytic activity">
    <reaction evidence="5">
        <text>3'-dephospho-CoA + ATP = ADP + CoA + H(+)</text>
        <dbReference type="Rhea" id="RHEA:18245"/>
        <dbReference type="ChEBI" id="CHEBI:15378"/>
        <dbReference type="ChEBI" id="CHEBI:30616"/>
        <dbReference type="ChEBI" id="CHEBI:57287"/>
        <dbReference type="ChEBI" id="CHEBI:57328"/>
        <dbReference type="ChEBI" id="CHEBI:456216"/>
        <dbReference type="EC" id="2.7.1.24"/>
    </reaction>
</comment>
<keyword evidence="7" id="KW-1185">Reference proteome</keyword>
<evidence type="ECO:0000256" key="2">
    <source>
        <dbReference type="ARBA" id="ARBA00022741"/>
    </source>
</evidence>
<name>A0ABU5L8T9_9RICK</name>
<dbReference type="CDD" id="cd02022">
    <property type="entry name" value="DPCK"/>
    <property type="match status" value="1"/>
</dbReference>
<dbReference type="GO" id="GO:0016301">
    <property type="term" value="F:kinase activity"/>
    <property type="evidence" value="ECO:0007669"/>
    <property type="project" value="UniProtKB-KW"/>
</dbReference>
<organism evidence="6 7">
    <name type="scientific">Candidatus Cyrtobacter comes</name>
    <dbReference type="NCBI Taxonomy" id="675776"/>
    <lineage>
        <taxon>Bacteria</taxon>
        <taxon>Pseudomonadati</taxon>
        <taxon>Pseudomonadota</taxon>
        <taxon>Alphaproteobacteria</taxon>
        <taxon>Rickettsiales</taxon>
        <taxon>Candidatus Midichloriaceae</taxon>
        <taxon>Candidatus Cyrtobacter</taxon>
    </lineage>
</organism>
<protein>
    <recommendedName>
        <fullName evidence="5">Dephospho-CoA kinase</fullName>
        <ecNumber evidence="5">2.7.1.24</ecNumber>
    </recommendedName>
    <alternativeName>
        <fullName evidence="5">Dephosphocoenzyme A kinase</fullName>
    </alternativeName>
</protein>
<evidence type="ECO:0000256" key="4">
    <source>
        <dbReference type="ARBA" id="ARBA00022993"/>
    </source>
</evidence>
<evidence type="ECO:0000313" key="7">
    <source>
        <dbReference type="Proteomes" id="UP001293791"/>
    </source>
</evidence>
<comment type="pathway">
    <text evidence="5">Cofactor biosynthesis; coenzyme A biosynthesis; CoA from (R)-pantothenate: step 5/5.</text>
</comment>
<evidence type="ECO:0000256" key="5">
    <source>
        <dbReference type="HAMAP-Rule" id="MF_00376"/>
    </source>
</evidence>
<dbReference type="InterPro" id="IPR001977">
    <property type="entry name" value="Depp_CoAkinase"/>
</dbReference>